<dbReference type="EMBL" id="CP144528">
    <property type="protein sequence ID" value="WWC72919.1"/>
    <property type="molecule type" value="Genomic_DNA"/>
</dbReference>
<protein>
    <recommendedName>
        <fullName evidence="5">WSC domain-containing protein</fullName>
    </recommendedName>
</protein>
<dbReference type="GeneID" id="30173940"/>
<keyword evidence="1" id="KW-0732">Signal</keyword>
<dbReference type="AlphaFoldDB" id="A0A1B9HZV1"/>
<sequence length="254" mass="27978">MIILVTIYLLINSVTAYTFIGCTDTFSFKPQASDPKGYYAGGDSAGCAAYCSTLHTPYFYNQYNTGICYCSNVSPKASQFTYGASELAGCEGDSYEIYALNDPVSSLSFQGCYTGVVASLHPGGQYPTIESCLNACSTGKSIMFSPNPETGSFDCNCDTKASIDTTGNSATTCGQYTWFTYLKQQTKKRVEGKRRLDKQLILDVNDDVENEDCEEEQTIHVVEEVTYVYVEEDCKDLVGKPIEEDEPRIIALQF</sequence>
<reference evidence="3" key="4">
    <citation type="submission" date="2024-02" db="EMBL/GenBank/DDBJ databases">
        <title>Comparative genomics of Cryptococcus and Kwoniella reveals pathogenesis evolution and contrasting modes of karyotype evolution via chromosome fusion or intercentromeric recombination.</title>
        <authorList>
            <person name="Coelho M.A."/>
            <person name="David-Palma M."/>
            <person name="Shea T."/>
            <person name="Bowers K."/>
            <person name="McGinley-Smith S."/>
            <person name="Mohammad A.W."/>
            <person name="Gnirke A."/>
            <person name="Yurkov A.M."/>
            <person name="Nowrousian M."/>
            <person name="Sun S."/>
            <person name="Cuomo C.A."/>
            <person name="Heitman J."/>
        </authorList>
    </citation>
    <scope>NUCLEOTIDE SEQUENCE</scope>
    <source>
        <strain evidence="3">CBS 10737</strain>
    </source>
</reference>
<keyword evidence="4" id="KW-1185">Reference proteome</keyword>
<dbReference type="OrthoDB" id="2563402at2759"/>
<dbReference type="Proteomes" id="UP000094020">
    <property type="component" value="Chromosome 10"/>
</dbReference>
<proteinExistence type="predicted"/>
<reference evidence="2" key="1">
    <citation type="submission" date="2013-07" db="EMBL/GenBank/DDBJ databases">
        <title>The Genome Sequence of Cryptococcus pinus CBS10737.</title>
        <authorList>
            <consortium name="The Broad Institute Genome Sequencing Platform"/>
            <person name="Cuomo C."/>
            <person name="Litvintseva A."/>
            <person name="Chen Y."/>
            <person name="Heitman J."/>
            <person name="Sun S."/>
            <person name="Springer D."/>
            <person name="Dromer F."/>
            <person name="Young S.K."/>
            <person name="Zeng Q."/>
            <person name="Gargeya S."/>
            <person name="Fitzgerald M."/>
            <person name="Abouelleil A."/>
            <person name="Alvarado L."/>
            <person name="Berlin A.M."/>
            <person name="Chapman S.B."/>
            <person name="Dewar J."/>
            <person name="Goldberg J."/>
            <person name="Griggs A."/>
            <person name="Gujja S."/>
            <person name="Hansen M."/>
            <person name="Howarth C."/>
            <person name="Imamovic A."/>
            <person name="Larimer J."/>
            <person name="McCowan C."/>
            <person name="Murphy C."/>
            <person name="Pearson M."/>
            <person name="Priest M."/>
            <person name="Roberts A."/>
            <person name="Saif S."/>
            <person name="Shea T."/>
            <person name="Sykes S."/>
            <person name="Wortman J."/>
            <person name="Nusbaum C."/>
            <person name="Birren B."/>
        </authorList>
    </citation>
    <scope>NUCLEOTIDE SEQUENCE [LARGE SCALE GENOMIC DNA]</scope>
    <source>
        <strain evidence="2">CBS 10737</strain>
    </source>
</reference>
<reference evidence="3" key="2">
    <citation type="submission" date="2013-07" db="EMBL/GenBank/DDBJ databases">
        <authorList>
            <consortium name="The Broad Institute Genome Sequencing Platform"/>
            <person name="Cuomo C."/>
            <person name="Litvintseva A."/>
            <person name="Chen Y."/>
            <person name="Heitman J."/>
            <person name="Sun S."/>
            <person name="Springer D."/>
            <person name="Dromer F."/>
            <person name="Young S.K."/>
            <person name="Zeng Q."/>
            <person name="Gargeya S."/>
            <person name="Fitzgerald M."/>
            <person name="Abouelleil A."/>
            <person name="Alvarado L."/>
            <person name="Berlin A.M."/>
            <person name="Chapman S.B."/>
            <person name="Dewar J."/>
            <person name="Goldberg J."/>
            <person name="Griggs A."/>
            <person name="Gujja S."/>
            <person name="Hansen M."/>
            <person name="Howarth C."/>
            <person name="Imamovic A."/>
            <person name="Larimer J."/>
            <person name="McCowan C."/>
            <person name="Murphy C."/>
            <person name="Pearson M."/>
            <person name="Priest M."/>
            <person name="Roberts A."/>
            <person name="Saif S."/>
            <person name="Shea T."/>
            <person name="Sykes S."/>
            <person name="Wortman J."/>
            <person name="Nusbaum C."/>
            <person name="Birren B."/>
        </authorList>
    </citation>
    <scope>NUCLEOTIDE SEQUENCE</scope>
    <source>
        <strain evidence="3">CBS 10737</strain>
    </source>
</reference>
<accession>A0A1B9HZV1</accession>
<name>A0A1B9HZV1_9TREE</name>
<dbReference type="KEGG" id="kpin:30173940"/>
<organism evidence="2">
    <name type="scientific">Kwoniella pini CBS 10737</name>
    <dbReference type="NCBI Taxonomy" id="1296096"/>
    <lineage>
        <taxon>Eukaryota</taxon>
        <taxon>Fungi</taxon>
        <taxon>Dikarya</taxon>
        <taxon>Basidiomycota</taxon>
        <taxon>Agaricomycotina</taxon>
        <taxon>Tremellomycetes</taxon>
        <taxon>Tremellales</taxon>
        <taxon>Cryptococcaceae</taxon>
        <taxon>Kwoniella</taxon>
    </lineage>
</organism>
<gene>
    <name evidence="2" type="ORF">I206_05571</name>
    <name evidence="3" type="ORF">I206_106883</name>
</gene>
<dbReference type="RefSeq" id="XP_019010009.1">
    <property type="nucleotide sequence ID" value="XM_019157291.1"/>
</dbReference>
<evidence type="ECO:0000256" key="1">
    <source>
        <dbReference type="SAM" id="SignalP"/>
    </source>
</evidence>
<feature type="signal peptide" evidence="1">
    <location>
        <begin position="1"/>
        <end position="16"/>
    </location>
</feature>
<evidence type="ECO:0000313" key="3">
    <source>
        <dbReference type="EMBL" id="WWC72919.1"/>
    </source>
</evidence>
<reference evidence="2" key="3">
    <citation type="submission" date="2016-07" db="EMBL/GenBank/DDBJ databases">
        <title>Evolution of pathogenesis and genome organization in the Tremellales.</title>
        <authorList>
            <person name="Cuomo C."/>
            <person name="Litvintseva A."/>
            <person name="Heitman J."/>
            <person name="Chen Y."/>
            <person name="Sun S."/>
            <person name="Springer D."/>
            <person name="Dromer F."/>
            <person name="Young S."/>
            <person name="Zeng Q."/>
            <person name="Chapman S."/>
            <person name="Gujja S."/>
            <person name="Saif S."/>
            <person name="Birren B."/>
        </authorList>
    </citation>
    <scope>NUCLEOTIDE SEQUENCE</scope>
    <source>
        <strain evidence="2">CBS 10737</strain>
    </source>
</reference>
<evidence type="ECO:0000313" key="4">
    <source>
        <dbReference type="Proteomes" id="UP000094020"/>
    </source>
</evidence>
<dbReference type="EMBL" id="KI894013">
    <property type="protein sequence ID" value="OCF48790.1"/>
    <property type="molecule type" value="Genomic_DNA"/>
</dbReference>
<evidence type="ECO:0000313" key="2">
    <source>
        <dbReference type="EMBL" id="OCF48790.1"/>
    </source>
</evidence>
<feature type="chain" id="PRO_5008628293" description="WSC domain-containing protein" evidence="1">
    <location>
        <begin position="17"/>
        <end position="254"/>
    </location>
</feature>
<evidence type="ECO:0008006" key="5">
    <source>
        <dbReference type="Google" id="ProtNLM"/>
    </source>
</evidence>